<dbReference type="RefSeq" id="WP_248148119.1">
    <property type="nucleotide sequence ID" value="NZ_BAAAOF010000004.1"/>
</dbReference>
<evidence type="ECO:0000259" key="7">
    <source>
        <dbReference type="PROSITE" id="PS51085"/>
    </source>
</evidence>
<sequence>MGTVHMKLAAGGEQDIDVTDGETIMRAATRQSVPGIEGECGGEMSCATCHVYMHAPWKEMVRSASEDEEDLLSADDNATDDSRLSCQIKMKPELDGMELHVVNFD</sequence>
<accession>A0ABN2PT03</accession>
<keyword evidence="4" id="KW-0408">Iron</keyword>
<evidence type="ECO:0000313" key="8">
    <source>
        <dbReference type="EMBL" id="GAA1930851.1"/>
    </source>
</evidence>
<comment type="similarity">
    <text evidence="1">Belongs to the adrenodoxin/putidaredoxin family.</text>
</comment>
<evidence type="ECO:0000256" key="6">
    <source>
        <dbReference type="ARBA" id="ARBA00034078"/>
    </source>
</evidence>
<comment type="cofactor">
    <cofactor evidence="6">
        <name>[2Fe-2S] cluster</name>
        <dbReference type="ChEBI" id="CHEBI:190135"/>
    </cofactor>
</comment>
<evidence type="ECO:0000313" key="9">
    <source>
        <dbReference type="Proteomes" id="UP001501343"/>
    </source>
</evidence>
<proteinExistence type="inferred from homology"/>
<dbReference type="CDD" id="cd00207">
    <property type="entry name" value="fer2"/>
    <property type="match status" value="1"/>
</dbReference>
<dbReference type="PANTHER" id="PTHR23426:SF65">
    <property type="entry name" value="FERREDOXIN-2, MITOCHONDRIAL"/>
    <property type="match status" value="1"/>
</dbReference>
<dbReference type="Pfam" id="PF00111">
    <property type="entry name" value="Fer2"/>
    <property type="match status" value="1"/>
</dbReference>
<keyword evidence="9" id="KW-1185">Reference proteome</keyword>
<feature type="domain" description="2Fe-2S ferredoxin-type" evidence="7">
    <location>
        <begin position="4"/>
        <end position="105"/>
    </location>
</feature>
<keyword evidence="5" id="KW-0411">Iron-sulfur</keyword>
<dbReference type="Proteomes" id="UP001501343">
    <property type="component" value="Unassembled WGS sequence"/>
</dbReference>
<evidence type="ECO:0000256" key="4">
    <source>
        <dbReference type="ARBA" id="ARBA00023004"/>
    </source>
</evidence>
<protein>
    <submittedName>
        <fullName evidence="8">2Fe-2S iron-sulfur cluster-binding protein</fullName>
    </submittedName>
</protein>
<dbReference type="SUPFAM" id="SSF54292">
    <property type="entry name" value="2Fe-2S ferredoxin-like"/>
    <property type="match status" value="1"/>
</dbReference>
<dbReference type="InterPro" id="IPR036010">
    <property type="entry name" value="2Fe-2S_ferredoxin-like_sf"/>
</dbReference>
<dbReference type="PRINTS" id="PR00355">
    <property type="entry name" value="ADRENODOXIN"/>
</dbReference>
<gene>
    <name evidence="8" type="ORF">GCM10009775_23650</name>
</gene>
<dbReference type="InterPro" id="IPR012675">
    <property type="entry name" value="Beta-grasp_dom_sf"/>
</dbReference>
<evidence type="ECO:0000256" key="1">
    <source>
        <dbReference type="ARBA" id="ARBA00010914"/>
    </source>
</evidence>
<evidence type="ECO:0000256" key="3">
    <source>
        <dbReference type="ARBA" id="ARBA00022723"/>
    </source>
</evidence>
<organism evidence="8 9">
    <name type="scientific">Microbacterium aoyamense</name>
    <dbReference type="NCBI Taxonomy" id="344166"/>
    <lineage>
        <taxon>Bacteria</taxon>
        <taxon>Bacillati</taxon>
        <taxon>Actinomycetota</taxon>
        <taxon>Actinomycetes</taxon>
        <taxon>Micrococcales</taxon>
        <taxon>Microbacteriaceae</taxon>
        <taxon>Microbacterium</taxon>
    </lineage>
</organism>
<evidence type="ECO:0000256" key="2">
    <source>
        <dbReference type="ARBA" id="ARBA00022714"/>
    </source>
</evidence>
<dbReference type="Gene3D" id="3.10.20.30">
    <property type="match status" value="1"/>
</dbReference>
<keyword evidence="3" id="KW-0479">Metal-binding</keyword>
<dbReference type="PANTHER" id="PTHR23426">
    <property type="entry name" value="FERREDOXIN/ADRENODOXIN"/>
    <property type="match status" value="1"/>
</dbReference>
<dbReference type="PROSITE" id="PS51085">
    <property type="entry name" value="2FE2S_FER_2"/>
    <property type="match status" value="1"/>
</dbReference>
<dbReference type="EMBL" id="BAAAOF010000004">
    <property type="protein sequence ID" value="GAA1930851.1"/>
    <property type="molecule type" value="Genomic_DNA"/>
</dbReference>
<dbReference type="InterPro" id="IPR001055">
    <property type="entry name" value="Adrenodoxin-like"/>
</dbReference>
<name>A0ABN2PT03_9MICO</name>
<dbReference type="InterPro" id="IPR001041">
    <property type="entry name" value="2Fe-2S_ferredoxin-type"/>
</dbReference>
<reference evidence="8 9" key="1">
    <citation type="journal article" date="2019" name="Int. J. Syst. Evol. Microbiol.">
        <title>The Global Catalogue of Microorganisms (GCM) 10K type strain sequencing project: providing services to taxonomists for standard genome sequencing and annotation.</title>
        <authorList>
            <consortium name="The Broad Institute Genomics Platform"/>
            <consortium name="The Broad Institute Genome Sequencing Center for Infectious Disease"/>
            <person name="Wu L."/>
            <person name="Ma J."/>
        </authorList>
    </citation>
    <scope>NUCLEOTIDE SEQUENCE [LARGE SCALE GENOMIC DNA]</scope>
    <source>
        <strain evidence="8 9">JCM 14900</strain>
    </source>
</reference>
<evidence type="ECO:0000256" key="5">
    <source>
        <dbReference type="ARBA" id="ARBA00023014"/>
    </source>
</evidence>
<comment type="caution">
    <text evidence="8">The sequence shown here is derived from an EMBL/GenBank/DDBJ whole genome shotgun (WGS) entry which is preliminary data.</text>
</comment>
<keyword evidence="2" id="KW-0001">2Fe-2S</keyword>